<sequence length="111" mass="11798">MARGDGSRLSPRLSPHMSPLPSSAAGSERPGSGVYVSSETDDGDSVTDLATDFSDDVVGPWWPKLRQASSGMRVYMLQPFLIGLSGAFGMSVGYALFDRVARAFSKKQPVA</sequence>
<proteinExistence type="predicted"/>
<organism evidence="1 2">
    <name type="scientific">Pyropia yezoensis</name>
    <name type="common">Susabi-nori</name>
    <name type="synonym">Porphyra yezoensis</name>
    <dbReference type="NCBI Taxonomy" id="2788"/>
    <lineage>
        <taxon>Eukaryota</taxon>
        <taxon>Rhodophyta</taxon>
        <taxon>Bangiophyceae</taxon>
        <taxon>Bangiales</taxon>
        <taxon>Bangiaceae</taxon>
        <taxon>Pyropia</taxon>
    </lineage>
</organism>
<dbReference type="EMBL" id="CM020618">
    <property type="protein sequence ID" value="KAK1860034.1"/>
    <property type="molecule type" value="Genomic_DNA"/>
</dbReference>
<dbReference type="Proteomes" id="UP000798662">
    <property type="component" value="Chromosome 1"/>
</dbReference>
<reference evidence="1" key="1">
    <citation type="submission" date="2019-11" db="EMBL/GenBank/DDBJ databases">
        <title>Nori genome reveals adaptations in red seaweeds to the harsh intertidal environment.</title>
        <authorList>
            <person name="Wang D."/>
            <person name="Mao Y."/>
        </authorList>
    </citation>
    <scope>NUCLEOTIDE SEQUENCE</scope>
    <source>
        <tissue evidence="1">Gametophyte</tissue>
    </source>
</reference>
<name>A0ACC3BQV5_PYRYE</name>
<protein>
    <submittedName>
        <fullName evidence="1">Uncharacterized protein</fullName>
    </submittedName>
</protein>
<evidence type="ECO:0000313" key="2">
    <source>
        <dbReference type="Proteomes" id="UP000798662"/>
    </source>
</evidence>
<comment type="caution">
    <text evidence="1">The sequence shown here is derived from an EMBL/GenBank/DDBJ whole genome shotgun (WGS) entry which is preliminary data.</text>
</comment>
<accession>A0ACC3BQV5</accession>
<evidence type="ECO:0000313" key="1">
    <source>
        <dbReference type="EMBL" id="KAK1860034.1"/>
    </source>
</evidence>
<keyword evidence="2" id="KW-1185">Reference proteome</keyword>
<gene>
    <name evidence="1" type="ORF">I4F81_002626</name>
</gene>